<dbReference type="Proteomes" id="UP000179937">
    <property type="component" value="Unassembled WGS sequence"/>
</dbReference>
<sequence>MLLNKLAIAPALIRHRRYSPKPHEFTSTLNYLWFDPDQLVDITKDCSLWSTDHWNVLNLSKNDFLNMYHGSIRDRVEKAILQNNHLHLRPDWQIRVLALPRCLGFRFNSVVFYFVLNKAGKPLFILSEITNTPWNEREVYTHDCIKQQGQVGDYQSFDFNFEKSFHVSPFMPMQLTYRWRFSFSDQQNVIHMQLFEEQKQVFDATMRFELVPITFPSQQYRYALINSLAPFKMLFSIYLEAFKLWRKKVPFYRHPKKIKVDKT</sequence>
<dbReference type="Proteomes" id="UP000470018">
    <property type="component" value="Unassembled WGS sequence"/>
</dbReference>
<dbReference type="Proteomes" id="UP000664966">
    <property type="component" value="Chromosome"/>
</dbReference>
<dbReference type="AlphaFoldDB" id="A0A090B4L1"/>
<reference evidence="5" key="5">
    <citation type="submission" date="2021-03" db="EMBL/GenBank/DDBJ databases">
        <title>Complete genome sequencing of Acinetobacter baumannii.</title>
        <authorList>
            <person name="Yadav B."/>
            <person name="Makwana N."/>
            <person name="Kharat A.S."/>
            <person name="Veeraraghavan B."/>
            <person name="Vijayakumar S."/>
            <person name="Priya M."/>
        </authorList>
    </citation>
    <scope>NUCLEOTIDE SEQUENCE</scope>
    <source>
        <strain evidence="5">KSK6</strain>
    </source>
</reference>
<evidence type="ECO:0000313" key="8">
    <source>
        <dbReference type="Proteomes" id="UP000239276"/>
    </source>
</evidence>
<dbReference type="EMBL" id="NGKM01000028">
    <property type="protein sequence ID" value="OWK65131.1"/>
    <property type="molecule type" value="Genomic_DNA"/>
</dbReference>
<dbReference type="PANTHER" id="PTHR33973">
    <property type="entry name" value="OS07G0153300 PROTEIN"/>
    <property type="match status" value="1"/>
</dbReference>
<dbReference type="Proteomes" id="UP000197394">
    <property type="component" value="Unassembled WGS sequence"/>
</dbReference>
<dbReference type="PANTHER" id="PTHR33973:SF4">
    <property type="entry name" value="OS07G0153300 PROTEIN"/>
    <property type="match status" value="1"/>
</dbReference>
<accession>A0A090B4L1</accession>
<dbReference type="Pfam" id="PF07103">
    <property type="entry name" value="DUF1365"/>
    <property type="match status" value="1"/>
</dbReference>
<reference evidence="3 7" key="2">
    <citation type="submission" date="2017-05" db="EMBL/GenBank/DDBJ databases">
        <title>Draft genome sequence of MDR A. baumannii AB360.</title>
        <authorList>
            <person name="Wareham D.W."/>
            <person name="Bean D.C."/>
        </authorList>
    </citation>
    <scope>NUCLEOTIDE SEQUENCE [LARGE SCALE GENOMIC DNA]</scope>
    <source>
        <strain evidence="3 7">AB360</strain>
    </source>
</reference>
<evidence type="ECO:0000313" key="4">
    <source>
        <dbReference type="EMBL" id="PQH52252.1"/>
    </source>
</evidence>
<organism evidence="2 6">
    <name type="scientific">Acinetobacter baumannii</name>
    <dbReference type="NCBI Taxonomy" id="470"/>
    <lineage>
        <taxon>Bacteria</taxon>
        <taxon>Pseudomonadati</taxon>
        <taxon>Pseudomonadota</taxon>
        <taxon>Gammaproteobacteria</taxon>
        <taxon>Moraxellales</taxon>
        <taxon>Moraxellaceae</taxon>
        <taxon>Acinetobacter</taxon>
        <taxon>Acinetobacter calcoaceticus/baumannii complex</taxon>
    </lineage>
</organism>
<evidence type="ECO:0000313" key="6">
    <source>
        <dbReference type="Proteomes" id="UP000179937"/>
    </source>
</evidence>
<gene>
    <name evidence="2" type="ORF">A7M90_04070</name>
    <name evidence="4" type="ORF">C5U34_11645</name>
    <name evidence="3" type="ORF">CBE85_18415</name>
    <name evidence="1" type="ORF">G3N53_06375</name>
    <name evidence="5" type="ORF">J6E47_06865</name>
</gene>
<evidence type="ECO:0000313" key="3">
    <source>
        <dbReference type="EMBL" id="OWK65131.1"/>
    </source>
</evidence>
<dbReference type="Proteomes" id="UP000239276">
    <property type="component" value="Unassembled WGS sequence"/>
</dbReference>
<protein>
    <submittedName>
        <fullName evidence="1">DUF1365 domain-containing protein</fullName>
    </submittedName>
</protein>
<evidence type="ECO:0000313" key="1">
    <source>
        <dbReference type="EMBL" id="NDW40697.1"/>
    </source>
</evidence>
<dbReference type="InterPro" id="IPR010775">
    <property type="entry name" value="DUF1365"/>
</dbReference>
<proteinExistence type="predicted"/>
<evidence type="ECO:0000313" key="2">
    <source>
        <dbReference type="EMBL" id="OIG72232.1"/>
    </source>
</evidence>
<reference evidence="4 8" key="3">
    <citation type="journal article" date="2018" name="J. Antimicrob. Chemother.">
        <title>Phylogenomics of colistin-susceptible and resistant XDR Acinetobacter baumannii.</title>
        <authorList>
            <person name="Mustapha M."/>
            <person name="Li B."/>
            <person name="Pacey M.P."/>
            <person name="Mettus R.T."/>
            <person name="McElheny C.L."/>
            <person name="Ernst R.K."/>
            <person name="Cooper V.S."/>
            <person name="Doi Y."/>
        </authorList>
    </citation>
    <scope>NUCLEOTIDE SEQUENCE [LARGE SCALE GENOMIC DNA]</scope>
    <source>
        <strain evidence="4 8">R20</strain>
    </source>
</reference>
<dbReference type="EMBL" id="PUDN01000049">
    <property type="protein sequence ID" value="PQH52252.1"/>
    <property type="molecule type" value="Genomic_DNA"/>
</dbReference>
<dbReference type="EMBL" id="LYKI01000023">
    <property type="protein sequence ID" value="OIG72232.1"/>
    <property type="molecule type" value="Genomic_DNA"/>
</dbReference>
<dbReference type="EMBL" id="CP072270">
    <property type="protein sequence ID" value="QTK44766.1"/>
    <property type="molecule type" value="Genomic_DNA"/>
</dbReference>
<evidence type="ECO:0000313" key="7">
    <source>
        <dbReference type="Proteomes" id="UP000197394"/>
    </source>
</evidence>
<reference evidence="2 6" key="1">
    <citation type="submission" date="2016-05" db="EMBL/GenBank/DDBJ databases">
        <title>The evolution of Acinetobacter baumannii in vivo.</title>
        <authorList>
            <person name="Hua X."/>
            <person name="Yu Y."/>
        </authorList>
    </citation>
    <scope>NUCLEOTIDE SEQUENCE [LARGE SCALE GENOMIC DNA]</scope>
    <source>
        <strain evidence="2 6">XH647</strain>
    </source>
</reference>
<dbReference type="PATRIC" id="fig|470.1338.peg.3106"/>
<evidence type="ECO:0000313" key="5">
    <source>
        <dbReference type="EMBL" id="QTK44766.1"/>
    </source>
</evidence>
<reference evidence="1 9" key="4">
    <citation type="submission" date="2020-02" db="EMBL/GenBank/DDBJ databases">
        <title>Whole genome shot-gun sequencing of clinical Carbapenem resistant A. baumannii.</title>
        <authorList>
            <person name="Veeraraghavan B."/>
            <person name="Mathur P."/>
            <person name="Vijayakumar S."/>
            <person name="Vasudevan K."/>
            <person name="Lincy M."/>
            <person name="Kirubananthan A."/>
        </authorList>
    </citation>
    <scope>NUCLEOTIDE SEQUENCE [LARGE SCALE GENOMIC DNA]</scope>
    <source>
        <strain evidence="1 9">SP816</strain>
    </source>
</reference>
<name>A0A090B4L1_ACIBA</name>
<dbReference type="EMBL" id="JAAGTY010000005">
    <property type="protein sequence ID" value="NDW40697.1"/>
    <property type="molecule type" value="Genomic_DNA"/>
</dbReference>
<evidence type="ECO:0000313" key="9">
    <source>
        <dbReference type="Proteomes" id="UP000470018"/>
    </source>
</evidence>
<dbReference type="RefSeq" id="WP_039207857.1">
    <property type="nucleotide sequence ID" value="NZ_AP014649.1"/>
</dbReference>